<organism evidence="1 2">
    <name type="scientific">Candidatus Endobugula sertula</name>
    <name type="common">Bugula neritina bacterial symbiont</name>
    <dbReference type="NCBI Taxonomy" id="62101"/>
    <lineage>
        <taxon>Bacteria</taxon>
        <taxon>Pseudomonadati</taxon>
        <taxon>Pseudomonadota</taxon>
        <taxon>Gammaproteobacteria</taxon>
        <taxon>Cellvibrionales</taxon>
        <taxon>Cellvibrionaceae</taxon>
        <taxon>Candidatus Endobugula</taxon>
    </lineage>
</organism>
<dbReference type="InterPro" id="IPR042099">
    <property type="entry name" value="ANL_N_sf"/>
</dbReference>
<sequence>MITFGGVYFFTSGSTGIPKMIFHDVKTLTQMVETFTLLYPRGVHYTTTPLTGLGSVQFLMLALHLESPYIIGGSLEKAIAQLSSSDIQAVIFTYPSLLINYALSSDDHGCMPLLGEINLGGEPILETDTLTLSKIFGCKVRWAYGAAEVGPLAEGIGFQNGQAVYQPIKNYIQLQVRDSGGLNVLATVNTFNSAYVANNRLSYFGKNYHTGDVASVVSRNQFFIQDRGYKNIEDNQLIDRLNTQLNKLGKQYDTVFFRIVTVELDHQTTLRVICFARESERYNDIVADLYCSIDSEALDVKCYSAPRLLQNGKLDLQYYKTKSSVLEALESTE</sequence>
<proteinExistence type="predicted"/>
<gene>
    <name evidence="1" type="ORF">AB835_11870</name>
</gene>
<dbReference type="Proteomes" id="UP000242502">
    <property type="component" value="Unassembled WGS sequence"/>
</dbReference>
<evidence type="ECO:0000313" key="1">
    <source>
        <dbReference type="EMBL" id="ODS22848.1"/>
    </source>
</evidence>
<protein>
    <submittedName>
        <fullName evidence="1">Uncharacterized protein</fullName>
    </submittedName>
</protein>
<dbReference type="SUPFAM" id="SSF56801">
    <property type="entry name" value="Acetyl-CoA synthetase-like"/>
    <property type="match status" value="1"/>
</dbReference>
<dbReference type="EMBL" id="MDLC01000049">
    <property type="protein sequence ID" value="ODS22848.1"/>
    <property type="molecule type" value="Genomic_DNA"/>
</dbReference>
<dbReference type="Gene3D" id="3.40.50.12780">
    <property type="entry name" value="N-terminal domain of ligase-like"/>
    <property type="match status" value="1"/>
</dbReference>
<comment type="caution">
    <text evidence="1">The sequence shown here is derived from an EMBL/GenBank/DDBJ whole genome shotgun (WGS) entry which is preliminary data.</text>
</comment>
<accession>A0A1D2QMN7</accession>
<name>A0A1D2QMN7_9GAMM</name>
<dbReference type="AlphaFoldDB" id="A0A1D2QMN7"/>
<evidence type="ECO:0000313" key="2">
    <source>
        <dbReference type="Proteomes" id="UP000242502"/>
    </source>
</evidence>
<reference evidence="1 2" key="1">
    <citation type="journal article" date="2016" name="Appl. Environ. Microbiol.">
        <title>Lack of Overt Genome Reduction in the Bryostatin-Producing Bryozoan Symbiont "Candidatus Endobugula sertula".</title>
        <authorList>
            <person name="Miller I.J."/>
            <person name="Vanee N."/>
            <person name="Fong S.S."/>
            <person name="Lim-Fong G.E."/>
            <person name="Kwan J.C."/>
        </authorList>
    </citation>
    <scope>NUCLEOTIDE SEQUENCE [LARGE SCALE GENOMIC DNA]</scope>
    <source>
        <strain evidence="1">AB1-4</strain>
    </source>
</reference>
<dbReference type="STRING" id="62101.AB835_11870"/>